<dbReference type="PANTHER" id="PTHR43420">
    <property type="entry name" value="ACETYLTRANSFERASE"/>
    <property type="match status" value="1"/>
</dbReference>
<dbReference type="GO" id="GO:0005840">
    <property type="term" value="C:ribosome"/>
    <property type="evidence" value="ECO:0007669"/>
    <property type="project" value="UniProtKB-KW"/>
</dbReference>
<proteinExistence type="predicted"/>
<dbReference type="GO" id="GO:0016747">
    <property type="term" value="F:acyltransferase activity, transferring groups other than amino-acyl groups"/>
    <property type="evidence" value="ECO:0007669"/>
    <property type="project" value="InterPro"/>
</dbReference>
<accession>A0A1H4DSL2</accession>
<evidence type="ECO:0000256" key="2">
    <source>
        <dbReference type="ARBA" id="ARBA00023315"/>
    </source>
</evidence>
<dbReference type="InterPro" id="IPR000182">
    <property type="entry name" value="GNAT_dom"/>
</dbReference>
<dbReference type="PROSITE" id="PS51186">
    <property type="entry name" value="GNAT"/>
    <property type="match status" value="1"/>
</dbReference>
<organism evidence="4 5">
    <name type="scientific">Alkalimonas amylolytica</name>
    <dbReference type="NCBI Taxonomy" id="152573"/>
    <lineage>
        <taxon>Bacteria</taxon>
        <taxon>Pseudomonadati</taxon>
        <taxon>Pseudomonadota</taxon>
        <taxon>Gammaproteobacteria</taxon>
        <taxon>Alkalimonas</taxon>
    </lineage>
</organism>
<keyword evidence="4" id="KW-0687">Ribonucleoprotein</keyword>
<dbReference type="STRING" id="152573.SAMN04488051_1061"/>
<dbReference type="InterPro" id="IPR021770">
    <property type="entry name" value="DUF3335"/>
</dbReference>
<evidence type="ECO:0000259" key="3">
    <source>
        <dbReference type="PROSITE" id="PS51186"/>
    </source>
</evidence>
<dbReference type="Pfam" id="PF11814">
    <property type="entry name" value="DUF3335"/>
    <property type="match status" value="1"/>
</dbReference>
<reference evidence="4 5" key="1">
    <citation type="submission" date="2016-10" db="EMBL/GenBank/DDBJ databases">
        <authorList>
            <person name="de Groot N.N."/>
        </authorList>
    </citation>
    <scope>NUCLEOTIDE SEQUENCE [LARGE SCALE GENOMIC DNA]</scope>
    <source>
        <strain evidence="4 5">CGMCC 1.3430</strain>
    </source>
</reference>
<dbReference type="Proteomes" id="UP000198773">
    <property type="component" value="Unassembled WGS sequence"/>
</dbReference>
<dbReference type="EMBL" id="FNRM01000006">
    <property type="protein sequence ID" value="SEA75566.1"/>
    <property type="molecule type" value="Genomic_DNA"/>
</dbReference>
<sequence length="375" mass="43075">MESKDLCIRDAVLQDLAGLVQLEQACFDADRLSRRSFRHFILDKRSDLQVLEKNNRLVGYFLVLYRRGISLARLYSLAVLPTERKQGFAQLLLAHAELSARQRRCVFLRLEVRPDNDGAIALYRRQGYQEFAIRHDFYEDHSDALCMQKRVYSYQQQDTDKGIQFIQQTTPFTCGPAALLMAMNYFEPNTYDPYAQELEIWREATTIFMTSGHGGCGPRGLALAAWQRGFDVEVMLNQAGPLFVDSVRNPQKKQMLERVHQIEQQKCTQANIPVHITEFTLNDVLEKLNQGFLVLLLISTWQFDRSKAPHWVLLCDVDSDFVYLNDPDVDTAAGQNAADYQYIPVNRNILAKAFLYGKQRLKAAVAVKKDKTSSF</sequence>
<keyword evidence="2" id="KW-0012">Acyltransferase</keyword>
<dbReference type="SUPFAM" id="SSF55729">
    <property type="entry name" value="Acyl-CoA N-acyltransferases (Nat)"/>
    <property type="match status" value="1"/>
</dbReference>
<name>A0A1H4DSL2_ALKAM</name>
<keyword evidence="4" id="KW-0689">Ribosomal protein</keyword>
<dbReference type="AlphaFoldDB" id="A0A1H4DSL2"/>
<protein>
    <submittedName>
        <fullName evidence="4">Ribosomal protein S18 acetylase RimI</fullName>
    </submittedName>
</protein>
<evidence type="ECO:0000256" key="1">
    <source>
        <dbReference type="ARBA" id="ARBA00022679"/>
    </source>
</evidence>
<gene>
    <name evidence="4" type="ORF">SAMN04488051_1061</name>
</gene>
<dbReference type="InterPro" id="IPR016181">
    <property type="entry name" value="Acyl_CoA_acyltransferase"/>
</dbReference>
<evidence type="ECO:0000313" key="4">
    <source>
        <dbReference type="EMBL" id="SEA75566.1"/>
    </source>
</evidence>
<evidence type="ECO:0000313" key="5">
    <source>
        <dbReference type="Proteomes" id="UP000198773"/>
    </source>
</evidence>
<dbReference type="PANTHER" id="PTHR43420:SF12">
    <property type="entry name" value="N-ACETYLTRANSFERASE DOMAIN-CONTAINING PROTEIN"/>
    <property type="match status" value="1"/>
</dbReference>
<dbReference type="Gene3D" id="3.40.630.30">
    <property type="match status" value="1"/>
</dbReference>
<dbReference type="OrthoDB" id="27442at2"/>
<keyword evidence="5" id="KW-1185">Reference proteome</keyword>
<dbReference type="RefSeq" id="WP_091343185.1">
    <property type="nucleotide sequence ID" value="NZ_FNRM01000006.1"/>
</dbReference>
<feature type="domain" description="N-acetyltransferase" evidence="3">
    <location>
        <begin position="6"/>
        <end position="152"/>
    </location>
</feature>
<dbReference type="InterPro" id="IPR050680">
    <property type="entry name" value="YpeA/RimI_acetyltransf"/>
</dbReference>
<keyword evidence="1" id="KW-0808">Transferase</keyword>
<dbReference type="Gene3D" id="3.90.70.10">
    <property type="entry name" value="Cysteine proteinases"/>
    <property type="match status" value="1"/>
</dbReference>
<dbReference type="CDD" id="cd04301">
    <property type="entry name" value="NAT_SF"/>
    <property type="match status" value="1"/>
</dbReference>
<dbReference type="Pfam" id="PF00583">
    <property type="entry name" value="Acetyltransf_1"/>
    <property type="match status" value="1"/>
</dbReference>